<protein>
    <submittedName>
        <fullName evidence="1">Uncharacterized protein</fullName>
    </submittedName>
</protein>
<dbReference type="Proteomes" id="UP001519460">
    <property type="component" value="Unassembled WGS sequence"/>
</dbReference>
<dbReference type="AlphaFoldDB" id="A0ABD0JWK3"/>
<comment type="caution">
    <text evidence="1">The sequence shown here is derived from an EMBL/GenBank/DDBJ whole genome shotgun (WGS) entry which is preliminary data.</text>
</comment>
<gene>
    <name evidence="1" type="ORF">BaRGS_00029295</name>
</gene>
<evidence type="ECO:0000313" key="1">
    <source>
        <dbReference type="EMBL" id="KAK7479479.1"/>
    </source>
</evidence>
<evidence type="ECO:0000313" key="2">
    <source>
        <dbReference type="Proteomes" id="UP001519460"/>
    </source>
</evidence>
<organism evidence="1 2">
    <name type="scientific">Batillaria attramentaria</name>
    <dbReference type="NCBI Taxonomy" id="370345"/>
    <lineage>
        <taxon>Eukaryota</taxon>
        <taxon>Metazoa</taxon>
        <taxon>Spiralia</taxon>
        <taxon>Lophotrochozoa</taxon>
        <taxon>Mollusca</taxon>
        <taxon>Gastropoda</taxon>
        <taxon>Caenogastropoda</taxon>
        <taxon>Sorbeoconcha</taxon>
        <taxon>Cerithioidea</taxon>
        <taxon>Batillariidae</taxon>
        <taxon>Batillaria</taxon>
    </lineage>
</organism>
<name>A0ABD0JWK3_9CAEN</name>
<accession>A0ABD0JWK3</accession>
<sequence length="168" mass="18762">MAKVPAITTTKTPSFFTSLSVGSRNQRLQCLPTFVSKRNGNFPPLGERARQRGNRVDVWKSMALSLTHQCDGSAWAASSHISQHTTTHKVLFVVFPHITGSLAETDTERIQSPEKRISLSCIISQVSFTCRFLLKECLLFNGKKIFQLDHFRPTSDPLGTTSGKRQIL</sequence>
<dbReference type="EMBL" id="JACVVK020000302">
    <property type="protein sequence ID" value="KAK7479479.1"/>
    <property type="molecule type" value="Genomic_DNA"/>
</dbReference>
<keyword evidence="2" id="KW-1185">Reference proteome</keyword>
<proteinExistence type="predicted"/>
<reference evidence="1 2" key="1">
    <citation type="journal article" date="2023" name="Sci. Data">
        <title>Genome assembly of the Korean intertidal mud-creeper Batillaria attramentaria.</title>
        <authorList>
            <person name="Patra A.K."/>
            <person name="Ho P.T."/>
            <person name="Jun S."/>
            <person name="Lee S.J."/>
            <person name="Kim Y."/>
            <person name="Won Y.J."/>
        </authorList>
    </citation>
    <scope>NUCLEOTIDE SEQUENCE [LARGE SCALE GENOMIC DNA]</scope>
    <source>
        <strain evidence="1">Wonlab-2016</strain>
    </source>
</reference>